<dbReference type="InterPro" id="IPR050430">
    <property type="entry name" value="Peptidase_S1"/>
</dbReference>
<dbReference type="GO" id="GO:0004252">
    <property type="term" value="F:serine-type endopeptidase activity"/>
    <property type="evidence" value="ECO:0007669"/>
    <property type="project" value="InterPro"/>
</dbReference>
<evidence type="ECO:0000256" key="4">
    <source>
        <dbReference type="ARBA" id="ARBA00022723"/>
    </source>
</evidence>
<keyword evidence="7 10" id="KW-0720">Serine protease</keyword>
<evidence type="ECO:0000256" key="3">
    <source>
        <dbReference type="ARBA" id="ARBA00022670"/>
    </source>
</evidence>
<dbReference type="SUPFAM" id="SSF50494">
    <property type="entry name" value="Trypsin-like serine proteases"/>
    <property type="match status" value="1"/>
</dbReference>
<dbReference type="EMBL" id="VVIM01000001">
    <property type="protein sequence ID" value="KAB0803151.1"/>
    <property type="molecule type" value="Genomic_DNA"/>
</dbReference>
<keyword evidence="3 10" id="KW-0645">Protease</keyword>
<dbReference type="PROSITE" id="PS00134">
    <property type="entry name" value="TRYPSIN_HIS"/>
    <property type="match status" value="1"/>
</dbReference>
<dbReference type="InParanoid" id="A0A5N4B0L8"/>
<dbReference type="PROSITE" id="PS50240">
    <property type="entry name" value="TRYPSIN_DOM"/>
    <property type="match status" value="1"/>
</dbReference>
<evidence type="ECO:0000256" key="6">
    <source>
        <dbReference type="ARBA" id="ARBA00022801"/>
    </source>
</evidence>
<dbReference type="PROSITE" id="PS00135">
    <property type="entry name" value="TRYPSIN_SER"/>
    <property type="match status" value="1"/>
</dbReference>
<dbReference type="InterPro" id="IPR001314">
    <property type="entry name" value="Peptidase_S1A"/>
</dbReference>
<sequence>MLKQNLILLLFLATGMTFTALHFEFYRGISTISSIIADTAEKLWIVLQPQYMALPTVEQWKEISARYYELWNMPNCLGSLDGKHIRIKCPKKSGSSYYNYKGYFSIVLMASADADGIFTFVSVGDYGRNSDGRVIKSSGFFRALTENKLNIPPPTALPNDENNSTFPMFFIGDEAFPLHKNIMRPYPRRTLTNSKRICNYRLSRARKSVECAFGMLVSKFRIFETQIDCKPDKVTHIVKAACILHNYVRKNDGRFLHVNNEQDVDAAYNALPSLQQELHGRQPTTASSLRDRLCVYFVKPENALPSHNLCWIRTISTMFRLLLLLTVVTLAAGVRLQLGPTPRLDGKIVGGKPVKIEEYPYQVSLQRYGSHVCGGSILGPNKILTAAHCISSSSASSLSIRHSSTYRGSEGVVIKVASIAQNPAYNPFTTSDDVSVLTLAESIKDSDIGKPIAMVEATAAEGGRAAVCTGWGTLSSGGSSPLQLQAVDVEEVDRKECNKSYDGRITDTMICFASPGKDSCQGDSGGPLVVGDKQVGIVSWGRGCARPDYPGVYAHVAPLRKFIDKNL</sequence>
<keyword evidence="8" id="KW-0865">Zymogen</keyword>
<dbReference type="GO" id="GO:0046872">
    <property type="term" value="F:metal ion binding"/>
    <property type="evidence" value="ECO:0007669"/>
    <property type="project" value="UniProtKB-KW"/>
</dbReference>
<evidence type="ECO:0000256" key="1">
    <source>
        <dbReference type="ARBA" id="ARBA00001968"/>
    </source>
</evidence>
<comment type="similarity">
    <text evidence="2">Belongs to the peptidase S1 family.</text>
</comment>
<keyword evidence="5 11" id="KW-0732">Signal</keyword>
<dbReference type="GO" id="GO:0006508">
    <property type="term" value="P:proteolysis"/>
    <property type="evidence" value="ECO:0007669"/>
    <property type="project" value="UniProtKB-KW"/>
</dbReference>
<dbReference type="Gene3D" id="2.40.10.10">
    <property type="entry name" value="Trypsin-like serine proteases"/>
    <property type="match status" value="2"/>
</dbReference>
<comment type="caution">
    <text evidence="13">The sequence shown here is derived from an EMBL/GenBank/DDBJ whole genome shotgun (WGS) entry which is preliminary data.</text>
</comment>
<accession>A0A5N4B0L8</accession>
<dbReference type="PRINTS" id="PR00722">
    <property type="entry name" value="CHYMOTRYPSIN"/>
</dbReference>
<protein>
    <recommendedName>
        <fullName evidence="12">Peptidase S1 domain-containing protein</fullName>
    </recommendedName>
</protein>
<feature type="chain" id="PRO_5024402524" description="Peptidase S1 domain-containing protein" evidence="11">
    <location>
        <begin position="18"/>
        <end position="567"/>
    </location>
</feature>
<dbReference type="InterPro" id="IPR001254">
    <property type="entry name" value="Trypsin_dom"/>
</dbReference>
<feature type="domain" description="Peptidase S1" evidence="12">
    <location>
        <begin position="348"/>
        <end position="567"/>
    </location>
</feature>
<dbReference type="Pfam" id="PF00089">
    <property type="entry name" value="Trypsin"/>
    <property type="match status" value="1"/>
</dbReference>
<dbReference type="PANTHER" id="PTHR24276:SF91">
    <property type="entry name" value="AT26814P-RELATED"/>
    <property type="match status" value="1"/>
</dbReference>
<dbReference type="InterPro" id="IPR018114">
    <property type="entry name" value="TRYPSIN_HIS"/>
</dbReference>
<evidence type="ECO:0000256" key="8">
    <source>
        <dbReference type="ARBA" id="ARBA00023145"/>
    </source>
</evidence>
<dbReference type="InterPro" id="IPR027806">
    <property type="entry name" value="HARBI1_dom"/>
</dbReference>
<keyword evidence="14" id="KW-1185">Reference proteome</keyword>
<reference evidence="13 14" key="1">
    <citation type="journal article" date="2018" name="Elife">
        <title>Firefly genomes illuminate parallel origins of bioluminescence in beetles.</title>
        <authorList>
            <person name="Fallon T.R."/>
            <person name="Lower S.E."/>
            <person name="Chang C.H."/>
            <person name="Bessho-Uehara M."/>
            <person name="Martin G.J."/>
            <person name="Bewick A.J."/>
            <person name="Behringer M."/>
            <person name="Debat H.J."/>
            <person name="Wong I."/>
            <person name="Day J.C."/>
            <person name="Suvorov A."/>
            <person name="Silva C.J."/>
            <person name="Stanger-Hall K.F."/>
            <person name="Hall D.W."/>
            <person name="Schmitz R.J."/>
            <person name="Nelson D.R."/>
            <person name="Lewis S.M."/>
            <person name="Shigenobu S."/>
            <person name="Bybee S.M."/>
            <person name="Larracuente A.M."/>
            <person name="Oba Y."/>
            <person name="Weng J.K."/>
        </authorList>
    </citation>
    <scope>NUCLEOTIDE SEQUENCE [LARGE SCALE GENOMIC DNA]</scope>
    <source>
        <strain evidence="13">1611_PpyrPB1</strain>
        <tissue evidence="13">Whole body</tissue>
    </source>
</reference>
<dbReference type="CDD" id="cd00190">
    <property type="entry name" value="Tryp_SPc"/>
    <property type="match status" value="1"/>
</dbReference>
<dbReference type="InterPro" id="IPR043504">
    <property type="entry name" value="Peptidase_S1_PA_chymotrypsin"/>
</dbReference>
<evidence type="ECO:0000256" key="7">
    <source>
        <dbReference type="ARBA" id="ARBA00022825"/>
    </source>
</evidence>
<name>A0A5N4B0L8_PHOPY</name>
<evidence type="ECO:0000313" key="13">
    <source>
        <dbReference type="EMBL" id="KAB0803151.1"/>
    </source>
</evidence>
<dbReference type="PANTHER" id="PTHR24276">
    <property type="entry name" value="POLYSERASE-RELATED"/>
    <property type="match status" value="1"/>
</dbReference>
<dbReference type="SMART" id="SM00020">
    <property type="entry name" value="Tryp_SPc"/>
    <property type="match status" value="1"/>
</dbReference>
<comment type="cofactor">
    <cofactor evidence="1">
        <name>a divalent metal cation</name>
        <dbReference type="ChEBI" id="CHEBI:60240"/>
    </cofactor>
</comment>
<gene>
    <name evidence="13" type="ORF">PPYR_00121</name>
</gene>
<keyword evidence="4" id="KW-0479">Metal-binding</keyword>
<keyword evidence="6 10" id="KW-0378">Hydrolase</keyword>
<dbReference type="FunFam" id="2.40.10.10:FF:000077">
    <property type="entry name" value="Predicted protein"/>
    <property type="match status" value="1"/>
</dbReference>
<keyword evidence="9" id="KW-1015">Disulfide bond</keyword>
<dbReference type="Proteomes" id="UP000327044">
    <property type="component" value="Unassembled WGS sequence"/>
</dbReference>
<dbReference type="Pfam" id="PF13359">
    <property type="entry name" value="DDE_Tnp_4"/>
    <property type="match status" value="1"/>
</dbReference>
<proteinExistence type="inferred from homology"/>
<evidence type="ECO:0000256" key="9">
    <source>
        <dbReference type="ARBA" id="ARBA00023157"/>
    </source>
</evidence>
<evidence type="ECO:0000313" key="14">
    <source>
        <dbReference type="Proteomes" id="UP000327044"/>
    </source>
</evidence>
<evidence type="ECO:0000256" key="5">
    <source>
        <dbReference type="ARBA" id="ARBA00022729"/>
    </source>
</evidence>
<feature type="signal peptide" evidence="11">
    <location>
        <begin position="1"/>
        <end position="17"/>
    </location>
</feature>
<evidence type="ECO:0000259" key="12">
    <source>
        <dbReference type="PROSITE" id="PS50240"/>
    </source>
</evidence>
<dbReference type="InterPro" id="IPR033116">
    <property type="entry name" value="TRYPSIN_SER"/>
</dbReference>
<evidence type="ECO:0000256" key="2">
    <source>
        <dbReference type="ARBA" id="ARBA00007664"/>
    </source>
</evidence>
<organism evidence="13 14">
    <name type="scientific">Photinus pyralis</name>
    <name type="common">Common eastern firefly</name>
    <name type="synonym">Lampyris pyralis</name>
    <dbReference type="NCBI Taxonomy" id="7054"/>
    <lineage>
        <taxon>Eukaryota</taxon>
        <taxon>Metazoa</taxon>
        <taxon>Ecdysozoa</taxon>
        <taxon>Arthropoda</taxon>
        <taxon>Hexapoda</taxon>
        <taxon>Insecta</taxon>
        <taxon>Pterygota</taxon>
        <taxon>Neoptera</taxon>
        <taxon>Endopterygota</taxon>
        <taxon>Coleoptera</taxon>
        <taxon>Polyphaga</taxon>
        <taxon>Elateriformia</taxon>
        <taxon>Elateroidea</taxon>
        <taxon>Lampyridae</taxon>
        <taxon>Lampyrinae</taxon>
        <taxon>Photinus</taxon>
    </lineage>
</organism>
<dbReference type="InterPro" id="IPR009003">
    <property type="entry name" value="Peptidase_S1_PA"/>
</dbReference>
<evidence type="ECO:0000256" key="10">
    <source>
        <dbReference type="RuleBase" id="RU363034"/>
    </source>
</evidence>
<evidence type="ECO:0000256" key="11">
    <source>
        <dbReference type="SAM" id="SignalP"/>
    </source>
</evidence>
<dbReference type="AlphaFoldDB" id="A0A5N4B0L8"/>